<feature type="compositionally biased region" description="Pro residues" evidence="1">
    <location>
        <begin position="209"/>
        <end position="254"/>
    </location>
</feature>
<dbReference type="Proteomes" id="UP000408482">
    <property type="component" value="Unassembled WGS sequence"/>
</dbReference>
<keyword evidence="4" id="KW-1185">Reference proteome</keyword>
<feature type="region of interest" description="Disordered" evidence="1">
    <location>
        <begin position="115"/>
        <end position="185"/>
    </location>
</feature>
<evidence type="ECO:0000313" key="4">
    <source>
        <dbReference type="Proteomes" id="UP000408482"/>
    </source>
</evidence>
<accession>A0A564VUJ2</accession>
<feature type="domain" description="DUF6128" evidence="2">
    <location>
        <begin position="259"/>
        <end position="364"/>
    </location>
</feature>
<protein>
    <recommendedName>
        <fullName evidence="2">DUF6128 domain-containing protein</fullName>
    </recommendedName>
</protein>
<organism evidence="3 4">
    <name type="scientific">Blautia luti</name>
    <dbReference type="NCBI Taxonomy" id="89014"/>
    <lineage>
        <taxon>Bacteria</taxon>
        <taxon>Bacillati</taxon>
        <taxon>Bacillota</taxon>
        <taxon>Clostridia</taxon>
        <taxon>Lachnospirales</taxon>
        <taxon>Lachnospiraceae</taxon>
        <taxon>Blautia</taxon>
    </lineage>
</organism>
<evidence type="ECO:0000256" key="1">
    <source>
        <dbReference type="SAM" id="MobiDB-lite"/>
    </source>
</evidence>
<gene>
    <name evidence="3" type="ORF">RSSSTS7063_02977</name>
</gene>
<reference evidence="3 4" key="1">
    <citation type="submission" date="2019-07" db="EMBL/GenBank/DDBJ databases">
        <authorList>
            <person name="Hibberd C M."/>
            <person name="Gehrig L. J."/>
            <person name="Chang H.-W."/>
            <person name="Venkatesh S."/>
        </authorList>
    </citation>
    <scope>NUCLEOTIDE SEQUENCE [LARGE SCALE GENOMIC DNA]</scope>
    <source>
        <strain evidence="3">Blautia_luti_SSTS_Bg7063</strain>
    </source>
</reference>
<evidence type="ECO:0000313" key="3">
    <source>
        <dbReference type="EMBL" id="VUX36189.1"/>
    </source>
</evidence>
<proteinExistence type="predicted"/>
<dbReference type="Pfam" id="PF19623">
    <property type="entry name" value="DUF6128"/>
    <property type="match status" value="1"/>
</dbReference>
<feature type="compositionally biased region" description="Basic and acidic residues" evidence="1">
    <location>
        <begin position="120"/>
        <end position="168"/>
    </location>
</feature>
<sequence>MAGYQRFVAYVYEYRKGKKDGSSGYVRVEARDRKCRVEVHLRCVGLEPGSRCRVYGFVRQEGLMDGILIGSCVTGRERIECALETDTGDIGGMGKSLQELGGLLLISDAGGFWGTEWDDQPIRPENFREWKKKETEPRKETEKTGTEYQKVAEKKGREREEKEEENQKDGALPEVQENQKESDRIMTVEEIQEDVLKTSETGNSYQAPGPHPPELPRPGQPSPHPPELPRPGQPSPHPPELPRPGQPYPHPPKPSRPEPSRPLPGIPCDDPFNDGYFTDCHKIRPSDCSALCRKNGCFCSNRFVMYGYQNFGHLLLCRNSRGQYILGVPGGYSQQERFMANMFGFPYFKECPDIHIPGGKGGYWYCFINI</sequence>
<evidence type="ECO:0000259" key="2">
    <source>
        <dbReference type="Pfam" id="PF19623"/>
    </source>
</evidence>
<name>A0A564VUJ2_9FIRM</name>
<dbReference type="EMBL" id="CABHNW010000060">
    <property type="protein sequence ID" value="VUX36189.1"/>
    <property type="molecule type" value="Genomic_DNA"/>
</dbReference>
<dbReference type="InterPro" id="IPR046131">
    <property type="entry name" value="DUF6128"/>
</dbReference>
<dbReference type="RefSeq" id="WP_144093533.1">
    <property type="nucleotide sequence ID" value="NZ_CABHMX010000001.1"/>
</dbReference>
<feature type="region of interest" description="Disordered" evidence="1">
    <location>
        <begin position="200"/>
        <end position="267"/>
    </location>
</feature>
<dbReference type="AlphaFoldDB" id="A0A564VUJ2"/>